<dbReference type="Proteomes" id="UP000282674">
    <property type="component" value="Unassembled WGS sequence"/>
</dbReference>
<evidence type="ECO:0000313" key="5">
    <source>
        <dbReference type="EMBL" id="RMI43625.1"/>
    </source>
</evidence>
<evidence type="ECO:0000259" key="4">
    <source>
        <dbReference type="PROSITE" id="PS50987"/>
    </source>
</evidence>
<evidence type="ECO:0000256" key="1">
    <source>
        <dbReference type="ARBA" id="ARBA00023015"/>
    </source>
</evidence>
<evidence type="ECO:0000313" key="6">
    <source>
        <dbReference type="Proteomes" id="UP000282674"/>
    </source>
</evidence>
<dbReference type="PROSITE" id="PS50987">
    <property type="entry name" value="HTH_ARSR_2"/>
    <property type="match status" value="1"/>
</dbReference>
<dbReference type="GO" id="GO:0003677">
    <property type="term" value="F:DNA binding"/>
    <property type="evidence" value="ECO:0007669"/>
    <property type="project" value="UniProtKB-KW"/>
</dbReference>
<dbReference type="OrthoDB" id="9810923at2"/>
<dbReference type="EMBL" id="RFFG01000024">
    <property type="protein sequence ID" value="RMI43625.1"/>
    <property type="molecule type" value="Genomic_DNA"/>
</dbReference>
<dbReference type="SMART" id="SM00418">
    <property type="entry name" value="HTH_ARSR"/>
    <property type="match status" value="1"/>
</dbReference>
<proteinExistence type="predicted"/>
<sequence length="140" mass="14572">MDAQGKGDSPVVRVEAIVDVLKAIADPTRFQILYAVSQREHGVGELAELIGVHVAAVSQHLAKLRGAGLVASRRDGTRIFYRAASPHVGPVLAEAGLLAGHLTGVIDPPDPGDGDDAPAPVTVSLHRRRQAVARLGLAQG</sequence>
<dbReference type="SUPFAM" id="SSF46785">
    <property type="entry name" value="Winged helix' DNA-binding domain"/>
    <property type="match status" value="1"/>
</dbReference>
<dbReference type="InterPro" id="IPR036388">
    <property type="entry name" value="WH-like_DNA-bd_sf"/>
</dbReference>
<dbReference type="InterPro" id="IPR036390">
    <property type="entry name" value="WH_DNA-bd_sf"/>
</dbReference>
<reference evidence="5 6" key="1">
    <citation type="submission" date="2018-10" db="EMBL/GenBank/DDBJ databases">
        <title>Isolation from soil.</title>
        <authorList>
            <person name="Hu J."/>
        </authorList>
    </citation>
    <scope>NUCLEOTIDE SEQUENCE [LARGE SCALE GENOMIC DNA]</scope>
    <source>
        <strain evidence="5 6">NEAU-Ht49</strain>
    </source>
</reference>
<dbReference type="InterPro" id="IPR011991">
    <property type="entry name" value="ArsR-like_HTH"/>
</dbReference>
<dbReference type="RefSeq" id="WP_122195082.1">
    <property type="nucleotide sequence ID" value="NZ_JBHSKC010000008.1"/>
</dbReference>
<dbReference type="CDD" id="cd00090">
    <property type="entry name" value="HTH_ARSR"/>
    <property type="match status" value="1"/>
</dbReference>
<keyword evidence="2" id="KW-0238">DNA-binding</keyword>
<keyword evidence="1" id="KW-0805">Transcription regulation</keyword>
<name>A0A3M2M579_9ACTN</name>
<dbReference type="Gene3D" id="1.10.10.10">
    <property type="entry name" value="Winged helix-like DNA-binding domain superfamily/Winged helix DNA-binding domain"/>
    <property type="match status" value="1"/>
</dbReference>
<dbReference type="Pfam" id="PF01022">
    <property type="entry name" value="HTH_5"/>
    <property type="match status" value="1"/>
</dbReference>
<dbReference type="InterPro" id="IPR051011">
    <property type="entry name" value="Metal_resp_trans_reg"/>
</dbReference>
<keyword evidence="3" id="KW-0804">Transcription</keyword>
<dbReference type="PANTHER" id="PTHR43132:SF8">
    <property type="entry name" value="HTH-TYPE TRANSCRIPTIONAL REGULATOR KMTR"/>
    <property type="match status" value="1"/>
</dbReference>
<dbReference type="NCBIfam" id="NF033788">
    <property type="entry name" value="HTH_metalloreg"/>
    <property type="match status" value="1"/>
</dbReference>
<dbReference type="PANTHER" id="PTHR43132">
    <property type="entry name" value="ARSENICAL RESISTANCE OPERON REPRESSOR ARSR-RELATED"/>
    <property type="match status" value="1"/>
</dbReference>
<evidence type="ECO:0000256" key="2">
    <source>
        <dbReference type="ARBA" id="ARBA00023125"/>
    </source>
</evidence>
<accession>A0A3M2M579</accession>
<dbReference type="AlphaFoldDB" id="A0A3M2M579"/>
<gene>
    <name evidence="5" type="ORF">EBO15_15395</name>
</gene>
<protein>
    <submittedName>
        <fullName evidence="5">ArsR family transcriptional regulator</fullName>
    </submittedName>
</protein>
<dbReference type="PRINTS" id="PR00778">
    <property type="entry name" value="HTHARSR"/>
</dbReference>
<dbReference type="GO" id="GO:0003700">
    <property type="term" value="F:DNA-binding transcription factor activity"/>
    <property type="evidence" value="ECO:0007669"/>
    <property type="project" value="InterPro"/>
</dbReference>
<dbReference type="InterPro" id="IPR001845">
    <property type="entry name" value="HTH_ArsR_DNA-bd_dom"/>
</dbReference>
<comment type="caution">
    <text evidence="5">The sequence shown here is derived from an EMBL/GenBank/DDBJ whole genome shotgun (WGS) entry which is preliminary data.</text>
</comment>
<feature type="domain" description="HTH arsR-type" evidence="4">
    <location>
        <begin position="9"/>
        <end position="103"/>
    </location>
</feature>
<organism evidence="5 6">
    <name type="scientific">Actinomadura harenae</name>
    <dbReference type="NCBI Taxonomy" id="2483351"/>
    <lineage>
        <taxon>Bacteria</taxon>
        <taxon>Bacillati</taxon>
        <taxon>Actinomycetota</taxon>
        <taxon>Actinomycetes</taxon>
        <taxon>Streptosporangiales</taxon>
        <taxon>Thermomonosporaceae</taxon>
        <taxon>Actinomadura</taxon>
    </lineage>
</organism>
<keyword evidence="6" id="KW-1185">Reference proteome</keyword>
<evidence type="ECO:0000256" key="3">
    <source>
        <dbReference type="ARBA" id="ARBA00023163"/>
    </source>
</evidence>